<dbReference type="Proteomes" id="UP001183202">
    <property type="component" value="Unassembled WGS sequence"/>
</dbReference>
<gene>
    <name evidence="2" type="ORF">RM445_18260</name>
</gene>
<accession>A0ABU2NDC4</accession>
<reference evidence="3" key="1">
    <citation type="submission" date="2023-07" db="EMBL/GenBank/DDBJ databases">
        <title>30 novel species of actinomycetes from the DSMZ collection.</title>
        <authorList>
            <person name="Nouioui I."/>
        </authorList>
    </citation>
    <scope>NUCLEOTIDE SEQUENCE [LARGE SCALE GENOMIC DNA]</scope>
    <source>
        <strain evidence="3">DSM 45834</strain>
    </source>
</reference>
<dbReference type="InterPro" id="IPR024520">
    <property type="entry name" value="DUF3558"/>
</dbReference>
<feature type="chain" id="PRO_5046078823" evidence="1">
    <location>
        <begin position="30"/>
        <end position="178"/>
    </location>
</feature>
<evidence type="ECO:0000256" key="1">
    <source>
        <dbReference type="SAM" id="SignalP"/>
    </source>
</evidence>
<keyword evidence="1" id="KW-0732">Signal</keyword>
<organism evidence="2 3">
    <name type="scientific">Pseudonocardia charpentierae</name>
    <dbReference type="NCBI Taxonomy" id="3075545"/>
    <lineage>
        <taxon>Bacteria</taxon>
        <taxon>Bacillati</taxon>
        <taxon>Actinomycetota</taxon>
        <taxon>Actinomycetes</taxon>
        <taxon>Pseudonocardiales</taxon>
        <taxon>Pseudonocardiaceae</taxon>
        <taxon>Pseudonocardia</taxon>
    </lineage>
</organism>
<proteinExistence type="predicted"/>
<evidence type="ECO:0000313" key="3">
    <source>
        <dbReference type="Proteomes" id="UP001183202"/>
    </source>
</evidence>
<dbReference type="EMBL" id="JAVREJ010000013">
    <property type="protein sequence ID" value="MDT0351478.1"/>
    <property type="molecule type" value="Genomic_DNA"/>
</dbReference>
<dbReference type="RefSeq" id="WP_311557811.1">
    <property type="nucleotide sequence ID" value="NZ_JAVREJ010000013.1"/>
</dbReference>
<keyword evidence="3" id="KW-1185">Reference proteome</keyword>
<dbReference type="PROSITE" id="PS51257">
    <property type="entry name" value="PROKAR_LIPOPROTEIN"/>
    <property type="match status" value="1"/>
</dbReference>
<feature type="signal peptide" evidence="1">
    <location>
        <begin position="1"/>
        <end position="29"/>
    </location>
</feature>
<evidence type="ECO:0000313" key="2">
    <source>
        <dbReference type="EMBL" id="MDT0351478.1"/>
    </source>
</evidence>
<name>A0ABU2NDC4_9PSEU</name>
<dbReference type="Pfam" id="PF12079">
    <property type="entry name" value="DUF3558"/>
    <property type="match status" value="1"/>
</dbReference>
<sequence>MRPTSSFRLLACALAVLALSGCGGSEGGAADPDLSTQSGVLAAEAEARGPSTADAVDACALIDEAKVRALIGDFERTATPGVTGGDGGGCTWENKADYHSVTVDIGASGTAAGGALPTADPAMGTERTLPDGMRTFGGGQVEFVAGDRYCSVQVADVIQGDADENTAIELAKDVQGRL</sequence>
<comment type="caution">
    <text evidence="2">The sequence shown here is derived from an EMBL/GenBank/DDBJ whole genome shotgun (WGS) entry which is preliminary data.</text>
</comment>
<protein>
    <submittedName>
        <fullName evidence="2">DUF3558 family protein</fullName>
    </submittedName>
</protein>